<accession>A0A1D1VW75</accession>
<reference evidence="1 2" key="1">
    <citation type="journal article" date="2016" name="Nat. Commun.">
        <title>Extremotolerant tardigrade genome and improved radiotolerance of human cultured cells by tardigrade-unique protein.</title>
        <authorList>
            <person name="Hashimoto T."/>
            <person name="Horikawa D.D."/>
            <person name="Saito Y."/>
            <person name="Kuwahara H."/>
            <person name="Kozuka-Hata H."/>
            <person name="Shin-I T."/>
            <person name="Minakuchi Y."/>
            <person name="Ohishi K."/>
            <person name="Motoyama A."/>
            <person name="Aizu T."/>
            <person name="Enomoto A."/>
            <person name="Kondo K."/>
            <person name="Tanaka S."/>
            <person name="Hara Y."/>
            <person name="Koshikawa S."/>
            <person name="Sagara H."/>
            <person name="Miura T."/>
            <person name="Yokobori S."/>
            <person name="Miyagawa K."/>
            <person name="Suzuki Y."/>
            <person name="Kubo T."/>
            <person name="Oyama M."/>
            <person name="Kohara Y."/>
            <person name="Fujiyama A."/>
            <person name="Arakawa K."/>
            <person name="Katayama T."/>
            <person name="Toyoda A."/>
            <person name="Kunieda T."/>
        </authorList>
    </citation>
    <scope>NUCLEOTIDE SEQUENCE [LARGE SCALE GENOMIC DNA]</scope>
    <source>
        <strain evidence="1 2">YOKOZUNA-1</strain>
    </source>
</reference>
<sequence>MRSYRHDEVVKFSTGELRKEDKWEVTVEERTTEGLKPDLIIRMKDKTKAWIIDPTIRMETTVTDIRAQNEEKERKCSGTSDELRAEGFQEVFVHGLWFGARGVISKVGLSLLRSLGINQSSINEIVSLILNLSHSMYEVNDMIRVYRFSHHNSGKANGLNITFNA</sequence>
<proteinExistence type="predicted"/>
<gene>
    <name evidence="1" type="primary">RvY_14388-1</name>
    <name evidence="1" type="synonym">RvY_14388.1</name>
    <name evidence="1" type="ORF">RvY_14388</name>
</gene>
<dbReference type="OrthoDB" id="6628820at2759"/>
<protein>
    <submittedName>
        <fullName evidence="1">Uncharacterized protein</fullName>
    </submittedName>
</protein>
<dbReference type="Proteomes" id="UP000186922">
    <property type="component" value="Unassembled WGS sequence"/>
</dbReference>
<dbReference type="AlphaFoldDB" id="A0A1D1VW75"/>
<organism evidence="1 2">
    <name type="scientific">Ramazzottius varieornatus</name>
    <name type="common">Water bear</name>
    <name type="synonym">Tardigrade</name>
    <dbReference type="NCBI Taxonomy" id="947166"/>
    <lineage>
        <taxon>Eukaryota</taxon>
        <taxon>Metazoa</taxon>
        <taxon>Ecdysozoa</taxon>
        <taxon>Tardigrada</taxon>
        <taxon>Eutardigrada</taxon>
        <taxon>Parachela</taxon>
        <taxon>Hypsibioidea</taxon>
        <taxon>Ramazzottiidae</taxon>
        <taxon>Ramazzottius</taxon>
    </lineage>
</organism>
<evidence type="ECO:0000313" key="1">
    <source>
        <dbReference type="EMBL" id="GAV04048.1"/>
    </source>
</evidence>
<comment type="caution">
    <text evidence="1">The sequence shown here is derived from an EMBL/GenBank/DDBJ whole genome shotgun (WGS) entry which is preliminary data.</text>
</comment>
<dbReference type="EMBL" id="BDGG01000010">
    <property type="protein sequence ID" value="GAV04048.1"/>
    <property type="molecule type" value="Genomic_DNA"/>
</dbReference>
<evidence type="ECO:0000313" key="2">
    <source>
        <dbReference type="Proteomes" id="UP000186922"/>
    </source>
</evidence>
<name>A0A1D1VW75_RAMVA</name>
<keyword evidence="2" id="KW-1185">Reference proteome</keyword>